<organism evidence="12 13">
    <name type="scientific">Streptomyces hyaluromycini</name>
    <dbReference type="NCBI Taxonomy" id="1377993"/>
    <lineage>
        <taxon>Bacteria</taxon>
        <taxon>Bacillati</taxon>
        <taxon>Actinomycetota</taxon>
        <taxon>Actinomycetes</taxon>
        <taxon>Kitasatosporales</taxon>
        <taxon>Streptomycetaceae</taxon>
        <taxon>Streptomyces</taxon>
    </lineage>
</organism>
<evidence type="ECO:0000256" key="8">
    <source>
        <dbReference type="ARBA" id="ARBA00023014"/>
    </source>
</evidence>
<keyword evidence="3" id="KW-0001">2Fe-2S</keyword>
<keyword evidence="4" id="KW-0479">Metal-binding</keyword>
<dbReference type="PROSITE" id="PS00197">
    <property type="entry name" value="2FE2S_FER_1"/>
    <property type="match status" value="1"/>
</dbReference>
<dbReference type="PANTHER" id="PTHR47354">
    <property type="entry name" value="NADH OXIDOREDUCTASE HCR"/>
    <property type="match status" value="1"/>
</dbReference>
<feature type="region of interest" description="Disordered" evidence="9">
    <location>
        <begin position="274"/>
        <end position="294"/>
    </location>
</feature>
<name>A0ABV1X078_9ACTN</name>
<evidence type="ECO:0000256" key="7">
    <source>
        <dbReference type="ARBA" id="ARBA00023004"/>
    </source>
</evidence>
<dbReference type="PROSITE" id="PS51384">
    <property type="entry name" value="FAD_FR"/>
    <property type="match status" value="1"/>
</dbReference>
<reference evidence="12 13" key="1">
    <citation type="submission" date="2024-06" db="EMBL/GenBank/DDBJ databases">
        <title>The Natural Products Discovery Center: Release of the First 8490 Sequenced Strains for Exploring Actinobacteria Biosynthetic Diversity.</title>
        <authorList>
            <person name="Kalkreuter E."/>
            <person name="Kautsar S.A."/>
            <person name="Yang D."/>
            <person name="Bader C.D."/>
            <person name="Teijaro C.N."/>
            <person name="Fluegel L."/>
            <person name="Davis C.M."/>
            <person name="Simpson J.R."/>
            <person name="Lauterbach L."/>
            <person name="Steele A.D."/>
            <person name="Gui C."/>
            <person name="Meng S."/>
            <person name="Li G."/>
            <person name="Viehrig K."/>
            <person name="Ye F."/>
            <person name="Su P."/>
            <person name="Kiefer A.F."/>
            <person name="Nichols A."/>
            <person name="Cepeda A.J."/>
            <person name="Yan W."/>
            <person name="Fan B."/>
            <person name="Jiang Y."/>
            <person name="Adhikari A."/>
            <person name="Zheng C.-J."/>
            <person name="Schuster L."/>
            <person name="Cowan T.M."/>
            <person name="Smanski M.J."/>
            <person name="Chevrette M.G."/>
            <person name="De Carvalho L.P.S."/>
            <person name="Shen B."/>
        </authorList>
    </citation>
    <scope>NUCLEOTIDE SEQUENCE [LARGE SCALE GENOMIC DNA]</scope>
    <source>
        <strain evidence="12 13">NPDC000234</strain>
    </source>
</reference>
<dbReference type="PROSITE" id="PS51085">
    <property type="entry name" value="2FE2S_FER_2"/>
    <property type="match status" value="1"/>
</dbReference>
<keyword evidence="7" id="KW-0408">Iron</keyword>
<keyword evidence="8" id="KW-0411">Iron-sulfur</keyword>
<dbReference type="CDD" id="cd00207">
    <property type="entry name" value="fer2"/>
    <property type="match status" value="1"/>
</dbReference>
<dbReference type="InterPro" id="IPR001041">
    <property type="entry name" value="2Fe-2S_ferredoxin-type"/>
</dbReference>
<evidence type="ECO:0000256" key="6">
    <source>
        <dbReference type="ARBA" id="ARBA00023002"/>
    </source>
</evidence>
<dbReference type="SUPFAM" id="SSF63380">
    <property type="entry name" value="Riboflavin synthase domain-like"/>
    <property type="match status" value="1"/>
</dbReference>
<evidence type="ECO:0000313" key="12">
    <source>
        <dbReference type="EMBL" id="MER7182417.1"/>
    </source>
</evidence>
<gene>
    <name evidence="12" type="ORF">ABT404_23520</name>
</gene>
<feature type="region of interest" description="Disordered" evidence="9">
    <location>
        <begin position="1"/>
        <end position="26"/>
    </location>
</feature>
<dbReference type="InterPro" id="IPR050415">
    <property type="entry name" value="MRET"/>
</dbReference>
<keyword evidence="6" id="KW-0560">Oxidoreductase</keyword>
<feature type="compositionally biased region" description="Low complexity" evidence="9">
    <location>
        <begin position="274"/>
        <end position="285"/>
    </location>
</feature>
<dbReference type="Gene3D" id="2.40.30.10">
    <property type="entry name" value="Translation factors"/>
    <property type="match status" value="1"/>
</dbReference>
<evidence type="ECO:0000259" key="10">
    <source>
        <dbReference type="PROSITE" id="PS51085"/>
    </source>
</evidence>
<dbReference type="Gene3D" id="3.40.50.80">
    <property type="entry name" value="Nucleotide-binding domain of ferredoxin-NADP reductase (FNR) module"/>
    <property type="match status" value="1"/>
</dbReference>
<proteinExistence type="predicted"/>
<dbReference type="InterPro" id="IPR017927">
    <property type="entry name" value="FAD-bd_FR_type"/>
</dbReference>
<dbReference type="InterPro" id="IPR006058">
    <property type="entry name" value="2Fe2S_fd_BS"/>
</dbReference>
<dbReference type="InterPro" id="IPR001433">
    <property type="entry name" value="OxRdtase_FAD/NAD-bd"/>
</dbReference>
<comment type="cofactor">
    <cofactor evidence="1">
        <name>FAD</name>
        <dbReference type="ChEBI" id="CHEBI:57692"/>
    </cofactor>
</comment>
<keyword evidence="13" id="KW-1185">Reference proteome</keyword>
<dbReference type="InterPro" id="IPR036010">
    <property type="entry name" value="2Fe-2S_ferredoxin-like_sf"/>
</dbReference>
<feature type="domain" description="2Fe-2S ferredoxin-type" evidence="10">
    <location>
        <begin position="301"/>
        <end position="385"/>
    </location>
</feature>
<feature type="domain" description="FAD-binding FR-type" evidence="11">
    <location>
        <begin position="30"/>
        <end position="133"/>
    </location>
</feature>
<keyword evidence="2" id="KW-0285">Flavoprotein</keyword>
<dbReference type="SUPFAM" id="SSF52343">
    <property type="entry name" value="Ferredoxin reductase-like, C-terminal NADP-linked domain"/>
    <property type="match status" value="1"/>
</dbReference>
<dbReference type="CDD" id="cd06215">
    <property type="entry name" value="FNR_iron_sulfur_binding_1"/>
    <property type="match status" value="1"/>
</dbReference>
<evidence type="ECO:0000313" key="13">
    <source>
        <dbReference type="Proteomes" id="UP001474181"/>
    </source>
</evidence>
<dbReference type="Pfam" id="PF00175">
    <property type="entry name" value="NAD_binding_1"/>
    <property type="match status" value="1"/>
</dbReference>
<protein>
    <submittedName>
        <fullName evidence="12">Hybrid-cluster NAD(P)-dependent oxidoreductase</fullName>
    </submittedName>
</protein>
<dbReference type="InterPro" id="IPR017938">
    <property type="entry name" value="Riboflavin_synthase-like_b-brl"/>
</dbReference>
<dbReference type="EMBL" id="JBEPEK010000174">
    <property type="protein sequence ID" value="MER7182417.1"/>
    <property type="molecule type" value="Genomic_DNA"/>
</dbReference>
<dbReference type="Pfam" id="PF00970">
    <property type="entry name" value="FAD_binding_6"/>
    <property type="match status" value="1"/>
</dbReference>
<dbReference type="SUPFAM" id="SSF54292">
    <property type="entry name" value="2Fe-2S ferredoxin-like"/>
    <property type="match status" value="1"/>
</dbReference>
<evidence type="ECO:0000256" key="4">
    <source>
        <dbReference type="ARBA" id="ARBA00022723"/>
    </source>
</evidence>
<evidence type="ECO:0000256" key="5">
    <source>
        <dbReference type="ARBA" id="ARBA00022827"/>
    </source>
</evidence>
<dbReference type="InterPro" id="IPR012675">
    <property type="entry name" value="Beta-grasp_dom_sf"/>
</dbReference>
<keyword evidence="5" id="KW-0274">FAD</keyword>
<dbReference type="InterPro" id="IPR039261">
    <property type="entry name" value="FNR_nucleotide-bd"/>
</dbReference>
<dbReference type="Pfam" id="PF00111">
    <property type="entry name" value="Fer2"/>
    <property type="match status" value="1"/>
</dbReference>
<evidence type="ECO:0000256" key="2">
    <source>
        <dbReference type="ARBA" id="ARBA00022630"/>
    </source>
</evidence>
<evidence type="ECO:0000256" key="1">
    <source>
        <dbReference type="ARBA" id="ARBA00001974"/>
    </source>
</evidence>
<evidence type="ECO:0000259" key="11">
    <source>
        <dbReference type="PROSITE" id="PS51384"/>
    </source>
</evidence>
<evidence type="ECO:0000256" key="9">
    <source>
        <dbReference type="SAM" id="MobiDB-lite"/>
    </source>
</evidence>
<dbReference type="Proteomes" id="UP001474181">
    <property type="component" value="Unassembled WGS sequence"/>
</dbReference>
<evidence type="ECO:0000256" key="3">
    <source>
        <dbReference type="ARBA" id="ARBA00022714"/>
    </source>
</evidence>
<dbReference type="Gene3D" id="3.10.20.30">
    <property type="match status" value="1"/>
</dbReference>
<comment type="caution">
    <text evidence="12">The sequence shown here is derived from an EMBL/GenBank/DDBJ whole genome shotgun (WGS) entry which is preliminary data.</text>
</comment>
<dbReference type="RefSeq" id="WP_350783495.1">
    <property type="nucleotide sequence ID" value="NZ_JBEPEK010000174.1"/>
</dbReference>
<dbReference type="PANTHER" id="PTHR47354:SF6">
    <property type="entry name" value="NADH OXIDOREDUCTASE HCR"/>
    <property type="match status" value="1"/>
</dbReference>
<accession>A0ABV1X078</accession>
<dbReference type="PRINTS" id="PR00406">
    <property type="entry name" value="CYTB5RDTASE"/>
</dbReference>
<sequence>MTDTLPAWAGTRSWTDEDTDGDTSGYTSGDAGGLLVCKQVHTLTPDVRTFVLQSPQPRLFHHDPGQFLTLTVDIDGRPVERCYTISSPPTRPHSVAITVKRVPGGLVSNWLHDRLRPGHTVRARGPLGDFTLARHPAPKYLFLSGGSGATPVMAMTRALYDLAHPADVVFVHSARTPADILFRRELDLIAATAPTVRVVHVCEEDGPTEPWGGHRGRLTLDMLRQIAPDFRQREIFTCGPAGYMAAVRDLLATAGFAMDRYHEESFTFDAPPAAEAAAEAAAGTDTDTDTDTGETTEGRVFTVEFTRSRRTLTCDADTSLLAAATRAGLSLPASCAQGMCGTCKTTLLAGSVDMRHNGGIRPREIAQNKILLCCSRPRENLVIDA</sequence>
<dbReference type="InterPro" id="IPR008333">
    <property type="entry name" value="Cbr1-like_FAD-bd_dom"/>
</dbReference>